<reference evidence="2" key="1">
    <citation type="submission" date="2022-11" db="EMBL/GenBank/DDBJ databases">
        <authorList>
            <person name="Petersen C."/>
        </authorList>
    </citation>
    <scope>NUCLEOTIDE SEQUENCE</scope>
    <source>
        <strain evidence="2">IBT 26290</strain>
    </source>
</reference>
<name>A0A9W9HMK7_9EURO</name>
<evidence type="ECO:0000256" key="1">
    <source>
        <dbReference type="SAM" id="MobiDB-lite"/>
    </source>
</evidence>
<comment type="caution">
    <text evidence="2">The sequence shown here is derived from an EMBL/GenBank/DDBJ whole genome shotgun (WGS) entry which is preliminary data.</text>
</comment>
<protein>
    <recommendedName>
        <fullName evidence="4">Tetratricopeptide repeat protein 1</fullName>
    </recommendedName>
</protein>
<evidence type="ECO:0008006" key="4">
    <source>
        <dbReference type="Google" id="ProtNLM"/>
    </source>
</evidence>
<sequence length="288" mass="31845">MVGVSRDGPASDRKTPTNPILPDGGADSDDEEFHDARYPADEEARLLKEAQDIKTEANQLFSSACYDQAISCYDRALSSCPNYLDYDVAVLRSNIAACYLKLEDWKAAVDAATASLDRLEKIIPSNAPNQVQRDVHQSDATSANTQESEAVVEISAADADAEEKQLEHLKELDTQRTNVQRIRAKSLMRRAKAKSNLGGWANLQGAAEDYQALNSMHDLPADEKRIVQRALRELPSRVNEAKEKEIGEMMSKMKDLGNGILKPFGLSTDNFNFVQDPKTGGYSMNFQS</sequence>
<feature type="compositionally biased region" description="Polar residues" evidence="1">
    <location>
        <begin position="127"/>
        <end position="148"/>
    </location>
</feature>
<evidence type="ECO:0000313" key="3">
    <source>
        <dbReference type="Proteomes" id="UP001149163"/>
    </source>
</evidence>
<organism evidence="2 3">
    <name type="scientific">Penicillium canariense</name>
    <dbReference type="NCBI Taxonomy" id="189055"/>
    <lineage>
        <taxon>Eukaryota</taxon>
        <taxon>Fungi</taxon>
        <taxon>Dikarya</taxon>
        <taxon>Ascomycota</taxon>
        <taxon>Pezizomycotina</taxon>
        <taxon>Eurotiomycetes</taxon>
        <taxon>Eurotiomycetidae</taxon>
        <taxon>Eurotiales</taxon>
        <taxon>Aspergillaceae</taxon>
        <taxon>Penicillium</taxon>
    </lineage>
</organism>
<dbReference type="OrthoDB" id="1872379at2759"/>
<dbReference type="SMART" id="SM00028">
    <property type="entry name" value="TPR"/>
    <property type="match status" value="2"/>
</dbReference>
<evidence type="ECO:0000313" key="2">
    <source>
        <dbReference type="EMBL" id="KAJ5151405.1"/>
    </source>
</evidence>
<dbReference type="RefSeq" id="XP_056538738.1">
    <property type="nucleotide sequence ID" value="XM_056692781.1"/>
</dbReference>
<dbReference type="PANTHER" id="PTHR46014">
    <property type="entry name" value="TETRATRICOPEPTIDE REPEAT PROTEIN 1"/>
    <property type="match status" value="1"/>
</dbReference>
<gene>
    <name evidence="2" type="ORF">N7482_010657</name>
</gene>
<keyword evidence="3" id="KW-1185">Reference proteome</keyword>
<dbReference type="InterPro" id="IPR011990">
    <property type="entry name" value="TPR-like_helical_dom_sf"/>
</dbReference>
<feature type="region of interest" description="Disordered" evidence="1">
    <location>
        <begin position="1"/>
        <end position="33"/>
    </location>
</feature>
<dbReference type="EMBL" id="JAPQKN010000008">
    <property type="protein sequence ID" value="KAJ5151405.1"/>
    <property type="molecule type" value="Genomic_DNA"/>
</dbReference>
<feature type="region of interest" description="Disordered" evidence="1">
    <location>
        <begin position="127"/>
        <end position="149"/>
    </location>
</feature>
<proteinExistence type="predicted"/>
<dbReference type="GeneID" id="81431957"/>
<reference evidence="2" key="2">
    <citation type="journal article" date="2023" name="IMA Fungus">
        <title>Comparative genomic study of the Penicillium genus elucidates a diverse pangenome and 15 lateral gene transfer events.</title>
        <authorList>
            <person name="Petersen C."/>
            <person name="Sorensen T."/>
            <person name="Nielsen M.R."/>
            <person name="Sondergaard T.E."/>
            <person name="Sorensen J.L."/>
            <person name="Fitzpatrick D.A."/>
            <person name="Frisvad J.C."/>
            <person name="Nielsen K.L."/>
        </authorList>
    </citation>
    <scope>NUCLEOTIDE SEQUENCE</scope>
    <source>
        <strain evidence="2">IBT 26290</strain>
    </source>
</reference>
<dbReference type="Proteomes" id="UP001149163">
    <property type="component" value="Unassembled WGS sequence"/>
</dbReference>
<dbReference type="Gene3D" id="1.25.40.10">
    <property type="entry name" value="Tetratricopeptide repeat domain"/>
    <property type="match status" value="1"/>
</dbReference>
<dbReference type="InterPro" id="IPR052769">
    <property type="entry name" value="TPR_domain_protein"/>
</dbReference>
<dbReference type="InterPro" id="IPR019734">
    <property type="entry name" value="TPR_rpt"/>
</dbReference>
<dbReference type="SUPFAM" id="SSF48452">
    <property type="entry name" value="TPR-like"/>
    <property type="match status" value="1"/>
</dbReference>
<accession>A0A9W9HMK7</accession>
<dbReference type="PANTHER" id="PTHR46014:SF1">
    <property type="entry name" value="TETRATRICOPEPTIDE REPEAT PROTEIN 1"/>
    <property type="match status" value="1"/>
</dbReference>
<dbReference type="AlphaFoldDB" id="A0A9W9HMK7"/>